<accession>A0A1I4QTV2</accession>
<protein>
    <recommendedName>
        <fullName evidence="5">Lipoprotein</fullName>
    </recommendedName>
</protein>
<evidence type="ECO:0000313" key="3">
    <source>
        <dbReference type="EMBL" id="SFM43437.1"/>
    </source>
</evidence>
<keyword evidence="4" id="KW-1185">Reference proteome</keyword>
<feature type="signal peptide" evidence="2">
    <location>
        <begin position="1"/>
        <end position="22"/>
    </location>
</feature>
<dbReference type="RefSeq" id="WP_093392800.1">
    <property type="nucleotide sequence ID" value="NZ_FOUU01000001.1"/>
</dbReference>
<dbReference type="AlphaFoldDB" id="A0A1I4QTV2"/>
<organism evidence="3 4">
    <name type="scientific">Thermodesulforhabdus norvegica</name>
    <dbReference type="NCBI Taxonomy" id="39841"/>
    <lineage>
        <taxon>Bacteria</taxon>
        <taxon>Pseudomonadati</taxon>
        <taxon>Thermodesulfobacteriota</taxon>
        <taxon>Syntrophobacteria</taxon>
        <taxon>Syntrophobacterales</taxon>
        <taxon>Thermodesulforhabdaceae</taxon>
        <taxon>Thermodesulforhabdus</taxon>
    </lineage>
</organism>
<feature type="region of interest" description="Disordered" evidence="1">
    <location>
        <begin position="228"/>
        <end position="259"/>
    </location>
</feature>
<feature type="chain" id="PRO_5011641814" description="Lipoprotein" evidence="2">
    <location>
        <begin position="23"/>
        <end position="259"/>
    </location>
</feature>
<dbReference type="Proteomes" id="UP000199611">
    <property type="component" value="Unassembled WGS sequence"/>
</dbReference>
<evidence type="ECO:0000313" key="4">
    <source>
        <dbReference type="Proteomes" id="UP000199611"/>
    </source>
</evidence>
<evidence type="ECO:0008006" key="5">
    <source>
        <dbReference type="Google" id="ProtNLM"/>
    </source>
</evidence>
<dbReference type="EMBL" id="FOUU01000001">
    <property type="protein sequence ID" value="SFM43437.1"/>
    <property type="molecule type" value="Genomic_DNA"/>
</dbReference>
<dbReference type="OrthoDB" id="5410776at2"/>
<gene>
    <name evidence="3" type="ORF">SAMN05660836_00219</name>
</gene>
<dbReference type="PROSITE" id="PS51257">
    <property type="entry name" value="PROKAR_LIPOPROTEIN"/>
    <property type="match status" value="1"/>
</dbReference>
<evidence type="ECO:0000256" key="2">
    <source>
        <dbReference type="SAM" id="SignalP"/>
    </source>
</evidence>
<reference evidence="4" key="1">
    <citation type="submission" date="2016-10" db="EMBL/GenBank/DDBJ databases">
        <authorList>
            <person name="Varghese N."/>
            <person name="Submissions S."/>
        </authorList>
    </citation>
    <scope>NUCLEOTIDE SEQUENCE [LARGE SCALE GENOMIC DNA]</scope>
    <source>
        <strain evidence="4">DSM 9990</strain>
    </source>
</reference>
<name>A0A1I4QTV2_9BACT</name>
<feature type="compositionally biased region" description="Low complexity" evidence="1">
    <location>
        <begin position="246"/>
        <end position="259"/>
    </location>
</feature>
<keyword evidence="2" id="KW-0732">Signal</keyword>
<proteinExistence type="predicted"/>
<evidence type="ECO:0000256" key="1">
    <source>
        <dbReference type="SAM" id="MobiDB-lite"/>
    </source>
</evidence>
<dbReference type="STRING" id="39841.SAMN05660836_00219"/>
<sequence length="259" mass="30324">MNRFVKFAVLSIVLVFLLAACGEGPTSTLEKLKKELDRYPEFSVILADMKDEGLFFKEYYHLYHIVYLENNPDNPERPKVFQKVSPWYRVDEVLYYKYRPCLGMTILSKKKDGTISDVPEPPGYQFVGDTRFGRWVTDPSGHRIWEWFAGYLILSTLAETTGEIVEEAIKSRHRIRYEDWSTYTVYSKRGRPYYGPRDPQGRPTYGTRGSYTQTKYGDSFFKRQQARMAARKSSFEQKVTSRYGRTRSSAFSRSSFRGK</sequence>